<dbReference type="Pfam" id="PF00149">
    <property type="entry name" value="Metallophos"/>
    <property type="match status" value="1"/>
</dbReference>
<keyword evidence="1" id="KW-0812">Transmembrane</keyword>
<sequence length="278" mass="31839">MNGEITNINPLIIIMILIIVMVYFYLQNRWIEVEHFDIKLENLPVNFQNLKIAHISDVHIPKNVYGAEKLINVLKLEKPDFIVLTGDLIYKHNKIDEVQLGKLCLSLSEITKTYAVTGNHEIWNNEVEWWIEILKSSNVEVLDNKVKVLKKNNSEVVIIGLKEGCIYSEEFLECKDLKCNVTKILLSHRPEKFDTHCSSPDCIRPDLILSGHAHGGQFRIPFINKAIYAPNQGVFPKYSSGHYISSNNVQMVVSRGLSNSGFPIRINNRIHLPIIQIK</sequence>
<organism evidence="3 4">
    <name type="scientific">Sedimentibacter acidaminivorans</name>
    <dbReference type="NCBI Taxonomy" id="913099"/>
    <lineage>
        <taxon>Bacteria</taxon>
        <taxon>Bacillati</taxon>
        <taxon>Bacillota</taxon>
        <taxon>Tissierellia</taxon>
        <taxon>Sedimentibacter</taxon>
    </lineage>
</organism>
<dbReference type="Proteomes" id="UP001519342">
    <property type="component" value="Unassembled WGS sequence"/>
</dbReference>
<dbReference type="PANTHER" id="PTHR31302:SF0">
    <property type="entry name" value="TRANSMEMBRANE PROTEIN WITH METALLOPHOSPHOESTERASE DOMAIN"/>
    <property type="match status" value="1"/>
</dbReference>
<evidence type="ECO:0000259" key="2">
    <source>
        <dbReference type="Pfam" id="PF00149"/>
    </source>
</evidence>
<evidence type="ECO:0000256" key="1">
    <source>
        <dbReference type="SAM" id="Phobius"/>
    </source>
</evidence>
<dbReference type="RefSeq" id="WP_209510874.1">
    <property type="nucleotide sequence ID" value="NZ_JAGGKS010000002.1"/>
</dbReference>
<protein>
    <submittedName>
        <fullName evidence="3">MPP superfamily phosphohydrolase</fullName>
    </submittedName>
</protein>
<accession>A0ABS4GBR8</accession>
<evidence type="ECO:0000313" key="4">
    <source>
        <dbReference type="Proteomes" id="UP001519342"/>
    </source>
</evidence>
<dbReference type="Gene3D" id="3.60.21.10">
    <property type="match status" value="1"/>
</dbReference>
<dbReference type="PANTHER" id="PTHR31302">
    <property type="entry name" value="TRANSMEMBRANE PROTEIN WITH METALLOPHOSPHOESTERASE DOMAIN-RELATED"/>
    <property type="match status" value="1"/>
</dbReference>
<reference evidence="3 4" key="1">
    <citation type="submission" date="2021-03" db="EMBL/GenBank/DDBJ databases">
        <title>Genomic Encyclopedia of Type Strains, Phase IV (KMG-IV): sequencing the most valuable type-strain genomes for metagenomic binning, comparative biology and taxonomic classification.</title>
        <authorList>
            <person name="Goeker M."/>
        </authorList>
    </citation>
    <scope>NUCLEOTIDE SEQUENCE [LARGE SCALE GENOMIC DNA]</scope>
    <source>
        <strain evidence="3 4">DSM 24004</strain>
    </source>
</reference>
<keyword evidence="1" id="KW-0472">Membrane</keyword>
<comment type="caution">
    <text evidence="3">The sequence shown here is derived from an EMBL/GenBank/DDBJ whole genome shotgun (WGS) entry which is preliminary data.</text>
</comment>
<dbReference type="InterPro" id="IPR051158">
    <property type="entry name" value="Metallophosphoesterase_sf"/>
</dbReference>
<feature type="domain" description="Calcineurin-like phosphoesterase" evidence="2">
    <location>
        <begin position="50"/>
        <end position="215"/>
    </location>
</feature>
<gene>
    <name evidence="3" type="ORF">J2Z76_000986</name>
</gene>
<dbReference type="InterPro" id="IPR004843">
    <property type="entry name" value="Calcineurin-like_PHP"/>
</dbReference>
<name>A0ABS4GBR8_9FIRM</name>
<evidence type="ECO:0000313" key="3">
    <source>
        <dbReference type="EMBL" id="MBP1925129.1"/>
    </source>
</evidence>
<proteinExistence type="predicted"/>
<dbReference type="InterPro" id="IPR029052">
    <property type="entry name" value="Metallo-depent_PP-like"/>
</dbReference>
<feature type="transmembrane region" description="Helical" evidence="1">
    <location>
        <begin position="6"/>
        <end position="26"/>
    </location>
</feature>
<dbReference type="SUPFAM" id="SSF56300">
    <property type="entry name" value="Metallo-dependent phosphatases"/>
    <property type="match status" value="1"/>
</dbReference>
<dbReference type="EMBL" id="JAGGKS010000002">
    <property type="protein sequence ID" value="MBP1925129.1"/>
    <property type="molecule type" value="Genomic_DNA"/>
</dbReference>
<keyword evidence="4" id="KW-1185">Reference proteome</keyword>
<keyword evidence="1" id="KW-1133">Transmembrane helix</keyword>